<organism evidence="1 2">
    <name type="scientific">Lipomyces orientalis</name>
    <dbReference type="NCBI Taxonomy" id="1233043"/>
    <lineage>
        <taxon>Eukaryota</taxon>
        <taxon>Fungi</taxon>
        <taxon>Dikarya</taxon>
        <taxon>Ascomycota</taxon>
        <taxon>Saccharomycotina</taxon>
        <taxon>Lipomycetes</taxon>
        <taxon>Lipomycetales</taxon>
        <taxon>Lipomycetaceae</taxon>
        <taxon>Lipomyces</taxon>
    </lineage>
</organism>
<proteinExistence type="predicted"/>
<sequence>MVRTAEIRSDQRVLAVILGAVYTDVKRWALTYDVACAMDKAFKTFELNEGMALSIEVVYNPMPQPSVFGMTNGERIETALSGNSHLVRLTRTAGRNSRMQILQSHAEHHPAQAKLRQGTRLCSRYHYMWRKLLTLRHGFQLTGHSEDKLITSLDAEKEYLLSNSPSSSQQYLELFESIQGITDIETHWNAPRQMFNDGDEIRLPDMRDFVEKKT</sequence>
<dbReference type="Proteomes" id="UP001489719">
    <property type="component" value="Unassembled WGS sequence"/>
</dbReference>
<accession>A0ACC3TMD8</accession>
<name>A0ACC3TMD8_9ASCO</name>
<reference evidence="2" key="1">
    <citation type="journal article" date="2024" name="Front. Bioeng. Biotechnol.">
        <title>Genome-scale model development and genomic sequencing of the oleaginous clade Lipomyces.</title>
        <authorList>
            <person name="Czajka J.J."/>
            <person name="Han Y."/>
            <person name="Kim J."/>
            <person name="Mondo S.J."/>
            <person name="Hofstad B.A."/>
            <person name="Robles A."/>
            <person name="Haridas S."/>
            <person name="Riley R."/>
            <person name="LaButti K."/>
            <person name="Pangilinan J."/>
            <person name="Andreopoulos W."/>
            <person name="Lipzen A."/>
            <person name="Yan J."/>
            <person name="Wang M."/>
            <person name="Ng V."/>
            <person name="Grigoriev I.V."/>
            <person name="Spatafora J.W."/>
            <person name="Magnuson J.K."/>
            <person name="Baker S.E."/>
            <person name="Pomraning K.R."/>
        </authorList>
    </citation>
    <scope>NUCLEOTIDE SEQUENCE [LARGE SCALE GENOMIC DNA]</scope>
    <source>
        <strain evidence="2">CBS 10300</strain>
    </source>
</reference>
<evidence type="ECO:0000313" key="1">
    <source>
        <dbReference type="EMBL" id="KAK9321293.1"/>
    </source>
</evidence>
<gene>
    <name evidence="1" type="ORF">V1517DRAFT_339937</name>
</gene>
<comment type="caution">
    <text evidence="1">The sequence shown here is derived from an EMBL/GenBank/DDBJ whole genome shotgun (WGS) entry which is preliminary data.</text>
</comment>
<evidence type="ECO:0000313" key="2">
    <source>
        <dbReference type="Proteomes" id="UP001489719"/>
    </source>
</evidence>
<protein>
    <submittedName>
        <fullName evidence="1">Uncharacterized protein</fullName>
    </submittedName>
</protein>
<keyword evidence="2" id="KW-1185">Reference proteome</keyword>
<dbReference type="EMBL" id="MU970102">
    <property type="protein sequence ID" value="KAK9321293.1"/>
    <property type="molecule type" value="Genomic_DNA"/>
</dbReference>